<dbReference type="InterPro" id="IPR001647">
    <property type="entry name" value="HTH_TetR"/>
</dbReference>
<dbReference type="PANTHER" id="PTHR30055:SF234">
    <property type="entry name" value="HTH-TYPE TRANSCRIPTIONAL REGULATOR BETI"/>
    <property type="match status" value="1"/>
</dbReference>
<evidence type="ECO:0000256" key="3">
    <source>
        <dbReference type="ARBA" id="ARBA00023163"/>
    </source>
</evidence>
<dbReference type="Gene3D" id="1.10.357.10">
    <property type="entry name" value="Tetracycline Repressor, domain 2"/>
    <property type="match status" value="1"/>
</dbReference>
<evidence type="ECO:0000256" key="1">
    <source>
        <dbReference type="ARBA" id="ARBA00023015"/>
    </source>
</evidence>
<reference evidence="7" key="1">
    <citation type="journal article" date="2019" name="Int. J. Syst. Evol. Microbiol.">
        <title>The Global Catalogue of Microorganisms (GCM) 10K type strain sequencing project: providing services to taxonomists for standard genome sequencing and annotation.</title>
        <authorList>
            <consortium name="The Broad Institute Genomics Platform"/>
            <consortium name="The Broad Institute Genome Sequencing Center for Infectious Disease"/>
            <person name="Wu L."/>
            <person name="Ma J."/>
        </authorList>
    </citation>
    <scope>NUCLEOTIDE SEQUENCE [LARGE SCALE GENOMIC DNA]</scope>
    <source>
        <strain evidence="7">CGMCC 1.6784</strain>
    </source>
</reference>
<keyword evidence="7" id="KW-1185">Reference proteome</keyword>
<dbReference type="RefSeq" id="WP_188821430.1">
    <property type="nucleotide sequence ID" value="NZ_BMLK01000017.1"/>
</dbReference>
<gene>
    <name evidence="6" type="ORF">GCM10011349_33920</name>
</gene>
<dbReference type="Proteomes" id="UP000605099">
    <property type="component" value="Unassembled WGS sequence"/>
</dbReference>
<dbReference type="PRINTS" id="PR00455">
    <property type="entry name" value="HTHTETR"/>
</dbReference>
<evidence type="ECO:0000256" key="2">
    <source>
        <dbReference type="ARBA" id="ARBA00023125"/>
    </source>
</evidence>
<dbReference type="Pfam" id="PF00440">
    <property type="entry name" value="TetR_N"/>
    <property type="match status" value="1"/>
</dbReference>
<dbReference type="InterPro" id="IPR050109">
    <property type="entry name" value="HTH-type_TetR-like_transc_reg"/>
</dbReference>
<evidence type="ECO:0000256" key="4">
    <source>
        <dbReference type="PROSITE-ProRule" id="PRU00335"/>
    </source>
</evidence>
<sequence length="193" mass="21879">MVANRGYNSTSAKTRQRLIEAASEILDEEGYPAFTARRIASRAELKPQLVHYYFRSMEELVVTVFKRSSASYFQLHDEALSSPRPLHALWRLNCHIPEARRMLEYVALGKIYPALREEMRASGESFRALQIEAIENICRQRGIDNPPMPAAALAAMMSAVARSIVIESNVAMTMAHEELNTFVEKTLDQYDPS</sequence>
<protein>
    <submittedName>
        <fullName evidence="6">TetR family transcriptional regulator</fullName>
    </submittedName>
</protein>
<keyword evidence="1" id="KW-0805">Transcription regulation</keyword>
<evidence type="ECO:0000313" key="6">
    <source>
        <dbReference type="EMBL" id="GGN56329.1"/>
    </source>
</evidence>
<organism evidence="6 7">
    <name type="scientific">Novosphingobium indicum</name>
    <dbReference type="NCBI Taxonomy" id="462949"/>
    <lineage>
        <taxon>Bacteria</taxon>
        <taxon>Pseudomonadati</taxon>
        <taxon>Pseudomonadota</taxon>
        <taxon>Alphaproteobacteria</taxon>
        <taxon>Sphingomonadales</taxon>
        <taxon>Sphingomonadaceae</taxon>
        <taxon>Novosphingobium</taxon>
    </lineage>
</organism>
<accession>A0ABQ2JT27</accession>
<proteinExistence type="predicted"/>
<keyword evidence="3" id="KW-0804">Transcription</keyword>
<comment type="caution">
    <text evidence="6">The sequence shown here is derived from an EMBL/GenBank/DDBJ whole genome shotgun (WGS) entry which is preliminary data.</text>
</comment>
<dbReference type="PANTHER" id="PTHR30055">
    <property type="entry name" value="HTH-TYPE TRANSCRIPTIONAL REGULATOR RUTR"/>
    <property type="match status" value="1"/>
</dbReference>
<feature type="DNA-binding region" description="H-T-H motif" evidence="4">
    <location>
        <begin position="35"/>
        <end position="54"/>
    </location>
</feature>
<name>A0ABQ2JT27_9SPHN</name>
<dbReference type="InterPro" id="IPR009057">
    <property type="entry name" value="Homeodomain-like_sf"/>
</dbReference>
<feature type="domain" description="HTH tetR-type" evidence="5">
    <location>
        <begin position="12"/>
        <end position="72"/>
    </location>
</feature>
<keyword evidence="2 4" id="KW-0238">DNA-binding</keyword>
<evidence type="ECO:0000259" key="5">
    <source>
        <dbReference type="PROSITE" id="PS50977"/>
    </source>
</evidence>
<dbReference type="SUPFAM" id="SSF46689">
    <property type="entry name" value="Homeodomain-like"/>
    <property type="match status" value="1"/>
</dbReference>
<dbReference type="PROSITE" id="PS50977">
    <property type="entry name" value="HTH_TETR_2"/>
    <property type="match status" value="1"/>
</dbReference>
<dbReference type="EMBL" id="BMLK01000017">
    <property type="protein sequence ID" value="GGN56329.1"/>
    <property type="molecule type" value="Genomic_DNA"/>
</dbReference>
<evidence type="ECO:0000313" key="7">
    <source>
        <dbReference type="Proteomes" id="UP000605099"/>
    </source>
</evidence>